<dbReference type="EMBL" id="CP001661">
    <property type="protein sequence ID" value="ACT19698.1"/>
    <property type="molecule type" value="Genomic_DNA"/>
</dbReference>
<accession>C6E6S0</accession>
<dbReference type="HOGENOM" id="CLU_2843634_0_0_7"/>
<proteinExistence type="predicted"/>
<sequence length="65" mass="6953">MTGEQAAQLAVILAPIAQSVVIEGTKVIATMRENITQENLNQALEASKSTSWPELDFKAPGVRVS</sequence>
<dbReference type="KEGG" id="gem:GM21_3677"/>
<dbReference type="AlphaFoldDB" id="C6E6S0"/>
<organism evidence="1">
    <name type="scientific">Geobacter sp. (strain M21)</name>
    <dbReference type="NCBI Taxonomy" id="443144"/>
    <lineage>
        <taxon>Bacteria</taxon>
        <taxon>Pseudomonadati</taxon>
        <taxon>Thermodesulfobacteriota</taxon>
        <taxon>Desulfuromonadia</taxon>
        <taxon>Geobacterales</taxon>
        <taxon>Geobacteraceae</taxon>
        <taxon>Geobacter</taxon>
    </lineage>
</organism>
<name>C6E6S0_GEOSM</name>
<protein>
    <submittedName>
        <fullName evidence="1">Uncharacterized protein</fullName>
    </submittedName>
</protein>
<reference evidence="1" key="1">
    <citation type="submission" date="2009-07" db="EMBL/GenBank/DDBJ databases">
        <title>Complete sequence of Geobacter sp. M21.</title>
        <authorList>
            <consortium name="US DOE Joint Genome Institute"/>
            <person name="Lucas S."/>
            <person name="Copeland A."/>
            <person name="Lapidus A."/>
            <person name="Glavina del Rio T."/>
            <person name="Dalin E."/>
            <person name="Tice H."/>
            <person name="Bruce D."/>
            <person name="Goodwin L."/>
            <person name="Pitluck S."/>
            <person name="Saunders E."/>
            <person name="Brettin T."/>
            <person name="Detter J.C."/>
            <person name="Han C."/>
            <person name="Larimer F."/>
            <person name="Land M."/>
            <person name="Hauser L."/>
            <person name="Kyrpides N."/>
            <person name="Ovchinnikova G."/>
            <person name="Lovley D."/>
        </authorList>
    </citation>
    <scope>NUCLEOTIDE SEQUENCE [LARGE SCALE GENOMIC DNA]</scope>
    <source>
        <strain evidence="1">M21</strain>
    </source>
</reference>
<gene>
    <name evidence="1" type="ordered locus">GM21_3677</name>
</gene>
<evidence type="ECO:0000313" key="1">
    <source>
        <dbReference type="EMBL" id="ACT19698.1"/>
    </source>
</evidence>
<dbReference type="STRING" id="443144.GM21_3677"/>